<proteinExistence type="predicted"/>
<name>A0A0E9RZ95_ANGAN</name>
<feature type="region of interest" description="Disordered" evidence="1">
    <location>
        <begin position="23"/>
        <end position="50"/>
    </location>
</feature>
<evidence type="ECO:0000313" key="2">
    <source>
        <dbReference type="EMBL" id="JAH33588.1"/>
    </source>
</evidence>
<dbReference type="AlphaFoldDB" id="A0A0E9RZ95"/>
<dbReference type="EMBL" id="GBXM01074989">
    <property type="protein sequence ID" value="JAH33588.1"/>
    <property type="molecule type" value="Transcribed_RNA"/>
</dbReference>
<evidence type="ECO:0000256" key="1">
    <source>
        <dbReference type="SAM" id="MobiDB-lite"/>
    </source>
</evidence>
<sequence length="50" mass="5554">MSGPCISKMIKVPKRCSVMGCTNNNAKNPDFMSSRARKRGNEEKRVDSGH</sequence>
<reference evidence="2" key="1">
    <citation type="submission" date="2014-11" db="EMBL/GenBank/DDBJ databases">
        <authorList>
            <person name="Amaro Gonzalez C."/>
        </authorList>
    </citation>
    <scope>NUCLEOTIDE SEQUENCE</scope>
</reference>
<organism evidence="2">
    <name type="scientific">Anguilla anguilla</name>
    <name type="common">European freshwater eel</name>
    <name type="synonym">Muraena anguilla</name>
    <dbReference type="NCBI Taxonomy" id="7936"/>
    <lineage>
        <taxon>Eukaryota</taxon>
        <taxon>Metazoa</taxon>
        <taxon>Chordata</taxon>
        <taxon>Craniata</taxon>
        <taxon>Vertebrata</taxon>
        <taxon>Euteleostomi</taxon>
        <taxon>Actinopterygii</taxon>
        <taxon>Neopterygii</taxon>
        <taxon>Teleostei</taxon>
        <taxon>Anguilliformes</taxon>
        <taxon>Anguillidae</taxon>
        <taxon>Anguilla</taxon>
    </lineage>
</organism>
<feature type="compositionally biased region" description="Basic and acidic residues" evidence="1">
    <location>
        <begin position="39"/>
        <end position="50"/>
    </location>
</feature>
<reference evidence="2" key="2">
    <citation type="journal article" date="2015" name="Fish Shellfish Immunol.">
        <title>Early steps in the European eel (Anguilla anguilla)-Vibrio vulnificus interaction in the gills: Role of the RtxA13 toxin.</title>
        <authorList>
            <person name="Callol A."/>
            <person name="Pajuelo D."/>
            <person name="Ebbesson L."/>
            <person name="Teles M."/>
            <person name="MacKenzie S."/>
            <person name="Amaro C."/>
        </authorList>
    </citation>
    <scope>NUCLEOTIDE SEQUENCE</scope>
</reference>
<accession>A0A0E9RZ95</accession>
<protein>
    <submittedName>
        <fullName evidence="2">Uncharacterized protein</fullName>
    </submittedName>
</protein>